<evidence type="ECO:0000313" key="3">
    <source>
        <dbReference type="EMBL" id="SMQ45002.1"/>
    </source>
</evidence>
<sequence>MSPSINIIMLLGAAVAWAENAPMGYGPPPAATTTAAAGPPPGYGPPPASTTAGSSPADCAATCFAAYRDCQTNPPDSNKSLCASNLASCLGYNPFDNSGTFVTPTACSTSAPATATAPAPASTTAPAGDAAQCAATCFAAYRDCQTNPPDSNKSLCASNLAKCLNYNPFDNSGTFVTPTACSASSAPATATAPPATTTPAGDAAACAATCFKAYRDCQTNPPDSNKSLCASNLAKCLNYNPFDNSGTFVTPTACSASTAAATATAPAATTAPASDAAACAQACNDADHKCRFAPDANMSFCASELAKCLGYNPYDNSNTFITPTACSTSGAPATATAPAPAATTAPSGDAAACAQACNDADHKCRFAPDANMSFCASELAKCLGYNPYDNSNTFITPTACSTSGAPAPTGGASGMPTGNMPTGNGNMPTGTMNMPTHAGNATATSTNPAQYTGAASLLESYGSFVAVAAGAVAMMV</sequence>
<name>A0A1X7RC84_ZYMT9</name>
<feature type="signal peptide" evidence="2">
    <location>
        <begin position="1"/>
        <end position="18"/>
    </location>
</feature>
<feature type="chain" id="PRO_5012123619" description="Extracellular membrane protein CFEM domain-containing protein" evidence="2">
    <location>
        <begin position="19"/>
        <end position="476"/>
    </location>
</feature>
<evidence type="ECO:0000313" key="4">
    <source>
        <dbReference type="Proteomes" id="UP000215127"/>
    </source>
</evidence>
<evidence type="ECO:0000256" key="2">
    <source>
        <dbReference type="SAM" id="SignalP"/>
    </source>
</evidence>
<dbReference type="PANTHER" id="PTHR39602:SF2">
    <property type="entry name" value="ACW-9"/>
    <property type="match status" value="1"/>
</dbReference>
<keyword evidence="4" id="KW-1185">Reference proteome</keyword>
<evidence type="ECO:0008006" key="5">
    <source>
        <dbReference type="Google" id="ProtNLM"/>
    </source>
</evidence>
<gene>
    <name evidence="3" type="ORF">ZT3D7_G146</name>
</gene>
<evidence type="ECO:0000256" key="1">
    <source>
        <dbReference type="SAM" id="MobiDB-lite"/>
    </source>
</evidence>
<protein>
    <recommendedName>
        <fullName evidence="5">Extracellular membrane protein CFEM domain-containing protein</fullName>
    </recommendedName>
</protein>
<feature type="region of interest" description="Disordered" evidence="1">
    <location>
        <begin position="32"/>
        <end position="51"/>
    </location>
</feature>
<keyword evidence="2" id="KW-0732">Signal</keyword>
<proteinExistence type="predicted"/>
<dbReference type="AlphaFoldDB" id="A0A1X7RC84"/>
<organism evidence="3 4">
    <name type="scientific">Zymoseptoria tritici (strain ST99CH_3D7)</name>
    <dbReference type="NCBI Taxonomy" id="1276538"/>
    <lineage>
        <taxon>Eukaryota</taxon>
        <taxon>Fungi</taxon>
        <taxon>Dikarya</taxon>
        <taxon>Ascomycota</taxon>
        <taxon>Pezizomycotina</taxon>
        <taxon>Dothideomycetes</taxon>
        <taxon>Dothideomycetidae</taxon>
        <taxon>Mycosphaerellales</taxon>
        <taxon>Mycosphaerellaceae</taxon>
        <taxon>Zymoseptoria</taxon>
    </lineage>
</organism>
<feature type="compositionally biased region" description="Pro residues" evidence="1">
    <location>
        <begin position="38"/>
        <end position="48"/>
    </location>
</feature>
<accession>A0A1X7RC84</accession>
<reference evidence="3 4" key="1">
    <citation type="submission" date="2016-06" db="EMBL/GenBank/DDBJ databases">
        <authorList>
            <person name="Kjaerup R.B."/>
            <person name="Dalgaard T.S."/>
            <person name="Juul-Madsen H.R."/>
        </authorList>
    </citation>
    <scope>NUCLEOTIDE SEQUENCE [LARGE SCALE GENOMIC DNA]</scope>
</reference>
<dbReference type="Proteomes" id="UP000215127">
    <property type="component" value="Chromosome 1"/>
</dbReference>
<dbReference type="PANTHER" id="PTHR39602">
    <property type="entry name" value="ACW-9"/>
    <property type="match status" value="1"/>
</dbReference>
<dbReference type="EMBL" id="LT853692">
    <property type="protein sequence ID" value="SMQ45002.1"/>
    <property type="molecule type" value="Genomic_DNA"/>
</dbReference>